<name>A0A4P8EES7_9RHOB</name>
<dbReference type="GO" id="GO:0044780">
    <property type="term" value="P:bacterial-type flagellum assembly"/>
    <property type="evidence" value="ECO:0007669"/>
    <property type="project" value="InterPro"/>
</dbReference>
<feature type="domain" description="SAF" evidence="5">
    <location>
        <begin position="17"/>
        <end position="75"/>
    </location>
</feature>
<keyword evidence="6" id="KW-0969">Cilium</keyword>
<dbReference type="PANTHER" id="PTHR36307">
    <property type="entry name" value="FLAGELLA BASAL BODY P-RING FORMATION PROTEIN FLGA"/>
    <property type="match status" value="1"/>
</dbReference>
<dbReference type="OrthoDB" id="7619725at2"/>
<proteinExistence type="inferred from homology"/>
<feature type="signal peptide" evidence="4">
    <location>
        <begin position="1"/>
        <end position="17"/>
    </location>
</feature>
<organism evidence="6 7">
    <name type="scientific">Pseudorhodobacter turbinis</name>
    <dbReference type="NCBI Taxonomy" id="2500533"/>
    <lineage>
        <taxon>Bacteria</taxon>
        <taxon>Pseudomonadati</taxon>
        <taxon>Pseudomonadota</taxon>
        <taxon>Alphaproteobacteria</taxon>
        <taxon>Rhodobacterales</taxon>
        <taxon>Paracoccaceae</taxon>
        <taxon>Pseudorhodobacter</taxon>
    </lineage>
</organism>
<evidence type="ECO:0000259" key="5">
    <source>
        <dbReference type="SMART" id="SM00858"/>
    </source>
</evidence>
<comment type="function">
    <text evidence="4">Involved in the assembly process of the P-ring formation. It may associate with FlgF on the rod constituting a structure essential for the P-ring assembly or may act as a modulator protein for the P-ring assembly.</text>
</comment>
<accession>A0A4P8EES7</accession>
<dbReference type="KEGG" id="pseb:EOK75_05790"/>
<evidence type="ECO:0000256" key="4">
    <source>
        <dbReference type="RuleBase" id="RU362063"/>
    </source>
</evidence>
<dbReference type="InterPro" id="IPR017585">
    <property type="entry name" value="SAF_FlgA"/>
</dbReference>
<gene>
    <name evidence="6" type="primary">flgA</name>
    <name evidence="6" type="ORF">EOK75_05790</name>
</gene>
<keyword evidence="7" id="KW-1185">Reference proteome</keyword>
<dbReference type="Pfam" id="PF13144">
    <property type="entry name" value="ChapFlgA"/>
    <property type="match status" value="1"/>
</dbReference>
<dbReference type="NCBIfam" id="TIGR03170">
    <property type="entry name" value="flgA_cterm"/>
    <property type="match status" value="1"/>
</dbReference>
<evidence type="ECO:0000256" key="2">
    <source>
        <dbReference type="ARBA" id="ARBA00022729"/>
    </source>
</evidence>
<dbReference type="CDD" id="cd11614">
    <property type="entry name" value="SAF_CpaB_FlgA_like"/>
    <property type="match status" value="1"/>
</dbReference>
<dbReference type="InterPro" id="IPR013974">
    <property type="entry name" value="SAF"/>
</dbReference>
<reference evidence="6 7" key="1">
    <citation type="submission" date="2019-05" db="EMBL/GenBank/DDBJ databases">
        <title>Pseudorhodobacter turbinis sp. nov., isolated from the gut of the Korean turban shell.</title>
        <authorList>
            <person name="Jeong Y.-S."/>
            <person name="Kang W.-R."/>
            <person name="Bae J.-W."/>
        </authorList>
    </citation>
    <scope>NUCLEOTIDE SEQUENCE [LARGE SCALE GENOMIC DNA]</scope>
    <source>
        <strain evidence="6 7">S12M18</strain>
    </source>
</reference>
<sequence>MLKFAALISLVAWPAMADSLIATRIVRAQTVLSDTDVTLVAAKIPGALTETSQALGLEAKVTLYPGRAIRLQDIGPPALIDRNQIVTLVYRVGGLGITADGRALARAGLGDVIRVMNLSSRTVLNGRVANDGTVHVGAHH</sequence>
<feature type="chain" id="PRO_5021037406" description="Flagella basal body P-ring formation protein FlgA" evidence="4">
    <location>
        <begin position="18"/>
        <end position="140"/>
    </location>
</feature>
<dbReference type="AlphaFoldDB" id="A0A4P8EES7"/>
<dbReference type="InterPro" id="IPR039246">
    <property type="entry name" value="Flagellar_FlgA"/>
</dbReference>
<dbReference type="RefSeq" id="WP_137193011.1">
    <property type="nucleotide sequence ID" value="NZ_CP039964.1"/>
</dbReference>
<comment type="similarity">
    <text evidence="4">Belongs to the FlgA family.</text>
</comment>
<evidence type="ECO:0000256" key="3">
    <source>
        <dbReference type="ARBA" id="ARBA00022764"/>
    </source>
</evidence>
<keyword evidence="6" id="KW-0966">Cell projection</keyword>
<dbReference type="Proteomes" id="UP000298631">
    <property type="component" value="Chromosome"/>
</dbReference>
<dbReference type="EMBL" id="CP039964">
    <property type="protein sequence ID" value="QCO55328.1"/>
    <property type="molecule type" value="Genomic_DNA"/>
</dbReference>
<dbReference type="Gene3D" id="2.30.30.760">
    <property type="match status" value="1"/>
</dbReference>
<comment type="subcellular location">
    <subcellularLocation>
        <location evidence="1 4">Periplasm</location>
    </subcellularLocation>
</comment>
<keyword evidence="3 4" id="KW-0574">Periplasm</keyword>
<evidence type="ECO:0000313" key="7">
    <source>
        <dbReference type="Proteomes" id="UP000298631"/>
    </source>
</evidence>
<evidence type="ECO:0000313" key="6">
    <source>
        <dbReference type="EMBL" id="QCO55328.1"/>
    </source>
</evidence>
<keyword evidence="4" id="KW-1005">Bacterial flagellum biogenesis</keyword>
<dbReference type="GO" id="GO:0042597">
    <property type="term" value="C:periplasmic space"/>
    <property type="evidence" value="ECO:0007669"/>
    <property type="project" value="UniProtKB-SubCell"/>
</dbReference>
<dbReference type="PANTHER" id="PTHR36307:SF1">
    <property type="entry name" value="FLAGELLA BASAL BODY P-RING FORMATION PROTEIN FLGA"/>
    <property type="match status" value="1"/>
</dbReference>
<keyword evidence="6" id="KW-0282">Flagellum</keyword>
<protein>
    <recommendedName>
        <fullName evidence="4">Flagella basal body P-ring formation protein FlgA</fullName>
    </recommendedName>
</protein>
<evidence type="ECO:0000256" key="1">
    <source>
        <dbReference type="ARBA" id="ARBA00004418"/>
    </source>
</evidence>
<dbReference type="SMART" id="SM00858">
    <property type="entry name" value="SAF"/>
    <property type="match status" value="1"/>
</dbReference>
<keyword evidence="2 4" id="KW-0732">Signal</keyword>